<dbReference type="KEGG" id="dvn:HQ394_17910"/>
<protein>
    <submittedName>
        <fullName evidence="1">Uncharacterized protein</fullName>
    </submittedName>
</protein>
<reference evidence="1 2" key="1">
    <citation type="submission" date="2020-05" db="EMBL/GenBank/DDBJ databases">
        <title>Complete closed genome sequence of Defluviicoccus vanus.</title>
        <authorList>
            <person name="Bessarab I."/>
            <person name="Arumugam K."/>
            <person name="Maszenan A.M."/>
            <person name="Seviour R.J."/>
            <person name="Williams R.B."/>
        </authorList>
    </citation>
    <scope>NUCLEOTIDE SEQUENCE [LARGE SCALE GENOMIC DNA]</scope>
    <source>
        <strain evidence="1 2">Ben 114</strain>
    </source>
</reference>
<name>A0A7H1N561_9PROT</name>
<accession>A0A7H1N561</accession>
<keyword evidence="2" id="KW-1185">Reference proteome</keyword>
<evidence type="ECO:0000313" key="2">
    <source>
        <dbReference type="Proteomes" id="UP000516369"/>
    </source>
</evidence>
<organism evidence="1 2">
    <name type="scientific">Defluviicoccus vanus</name>
    <dbReference type="NCBI Taxonomy" id="111831"/>
    <lineage>
        <taxon>Bacteria</taxon>
        <taxon>Pseudomonadati</taxon>
        <taxon>Pseudomonadota</taxon>
        <taxon>Alphaproteobacteria</taxon>
        <taxon>Rhodospirillales</taxon>
        <taxon>Rhodospirillaceae</taxon>
        <taxon>Defluviicoccus</taxon>
    </lineage>
</organism>
<sequence length="139" mass="14256">MPAPRLTFIVHGIAQARLALATAATLGLPVCLRSAEGAGLALGAPWFAAMIAAATTAAPAVDTIAVLDCGPYAGAALAAFRHQISFVRVDVAAAVRDKLAAIAAECGARLIDDAECDPVIDLDQVADPLRRCQLLLDKP</sequence>
<gene>
    <name evidence="1" type="ORF">HQ394_17910</name>
</gene>
<dbReference type="AlphaFoldDB" id="A0A7H1N561"/>
<dbReference type="EMBL" id="CP053923">
    <property type="protein sequence ID" value="QNT70847.1"/>
    <property type="molecule type" value="Genomic_DNA"/>
</dbReference>
<dbReference type="Proteomes" id="UP000516369">
    <property type="component" value="Chromosome"/>
</dbReference>
<dbReference type="RefSeq" id="WP_190261308.1">
    <property type="nucleotide sequence ID" value="NZ_CP053923.1"/>
</dbReference>
<proteinExistence type="predicted"/>
<evidence type="ECO:0000313" key="1">
    <source>
        <dbReference type="EMBL" id="QNT70847.1"/>
    </source>
</evidence>